<proteinExistence type="predicted"/>
<evidence type="ECO:0000256" key="1">
    <source>
        <dbReference type="SAM" id="Coils"/>
    </source>
</evidence>
<protein>
    <submittedName>
        <fullName evidence="3">Uncharacterized protein</fullName>
    </submittedName>
</protein>
<sequence>MGEIHEALGQPAEALDSFKRAYENGGPRFWKLVKKIGDLQCDVGADVQTLKFWLEQCERFFPQSSAAVKLKACINNYAGMKESRSAKEQVQNKDDLSLHIKSLNDFSNHGRWDKAYEAAVSCNLEIKFVEEFHWFDYLQSVFQEYGIKNPDVRLTYEYNLHYLYILRNFTYLSLCTRDVNICVRALKSFEQHLNHALSLDMSDNTWHGLMKEIKGQFFYLAGVLLLKKAQYEIIALKTAIMAAGACFLTSYKVDPINSNEQWIKDLPQHGTKFYKWWYLQSYDRVSQIGHILNKWSSCNFVEWSKNITHQFMTPDGQKYLYKLLFGNEAETKEMKQSFFDQSRELLDKSALRTQLTDRQLAEIDKVACKLHLCNLSHLVWLCQQHYSTDMDMQPHYPFFTIEDFQYGVRTMDNGVIGSLCQTDILVFLLATVRCSSQEVSDSSVIDTSWHRFTMPVCLTQDLCTPEQAEWWAATYNYCTSKYKSEFSDVRRILVKGIETVRLVAQHGMSLPMMVHIARSLSAKVKALMEVGNDYQCTVAEIKAIEMRAQHYWEKIKTYLEKLQRYENLQVTGNRLFEEPQDMELSQEQIELYQSESTFALALASMNRSDYARAVEGFKKIGSADASLYCAKAYKQWAKKEIFEDDGTEEKHLWIEELLLLSRDLLYTLMETRMGDKHLMELVKSELDEVELIIHKDKVSEIQDSFWDSGFFQTPLKSEPDYKTPSGVRRNLFNGTSIQQDSRAGIRYASQVVQVNRSSPFQSYASHQIRNLHMSQQQLERSVVIRNSAQQQKREDLIQIITERNDQIIAVNNQMIKEVRDNTSAIKKSVEQNSELIKDLQSFVAESKNVVVEIQKEIKGLKTHSSVGQSPTRPLHLATIQQSNKGEVRYLPRETLPEQNNESIRFQQMLRNMPSELQKTDDVQTQAQIIRSLPAQFLNPGQYQQQGTLPEQYQQPGTVTGQYQQPSTAMGQYQKPGTAMRQYKNPGTAMGQYQQPDTAMGQYQQPGTAMEQYQQPGIAMGLYQQQGTLPGQHQQLGTHTRHYQQSGNLTPYDQHTGTKTSHYQDQGLFAAHSEEPNVFSFGGQFSANVTQPQKANTPQQKSGKGEKSNKKSMHGAQSQEPDTTTPVLDREEISQALLDNVLDKVRQEMKSVEKKHQEQTEREKVLQAQMEEFLKAQREMQEKLIEETEQKRREQLQKEHKELMEQKEMLIKEREHAQKLERNRKNYRRNW</sequence>
<feature type="coiled-coil region" evidence="1">
    <location>
        <begin position="1134"/>
        <end position="1229"/>
    </location>
</feature>
<feature type="compositionally biased region" description="Polar residues" evidence="2">
    <location>
        <begin position="1088"/>
        <end position="1099"/>
    </location>
</feature>
<dbReference type="Gene3D" id="1.25.40.10">
    <property type="entry name" value="Tetratricopeptide repeat domain"/>
    <property type="match status" value="1"/>
</dbReference>
<feature type="region of interest" description="Disordered" evidence="2">
    <location>
        <begin position="1030"/>
        <end position="1059"/>
    </location>
</feature>
<dbReference type="AlphaFoldDB" id="A0AAV2IKY2"/>
<feature type="compositionally biased region" description="Polar residues" evidence="2">
    <location>
        <begin position="1042"/>
        <end position="1059"/>
    </location>
</feature>
<keyword evidence="1" id="KW-0175">Coiled coil</keyword>
<dbReference type="Proteomes" id="UP001497497">
    <property type="component" value="Unassembled WGS sequence"/>
</dbReference>
<dbReference type="InterPro" id="IPR011990">
    <property type="entry name" value="TPR-like_helical_dom_sf"/>
</dbReference>
<feature type="compositionally biased region" description="Polar residues" evidence="2">
    <location>
        <begin position="1114"/>
        <end position="1125"/>
    </location>
</feature>
<evidence type="ECO:0000256" key="2">
    <source>
        <dbReference type="SAM" id="MobiDB-lite"/>
    </source>
</evidence>
<feature type="region of interest" description="Disordered" evidence="2">
    <location>
        <begin position="1088"/>
        <end position="1127"/>
    </location>
</feature>
<comment type="caution">
    <text evidence="3">The sequence shown here is derived from an EMBL/GenBank/DDBJ whole genome shotgun (WGS) entry which is preliminary data.</text>
</comment>
<evidence type="ECO:0000313" key="4">
    <source>
        <dbReference type="Proteomes" id="UP001497497"/>
    </source>
</evidence>
<reference evidence="3 4" key="1">
    <citation type="submission" date="2024-04" db="EMBL/GenBank/DDBJ databases">
        <authorList>
            <consortium name="Genoscope - CEA"/>
            <person name="William W."/>
        </authorList>
    </citation>
    <scope>NUCLEOTIDE SEQUENCE [LARGE SCALE GENOMIC DNA]</scope>
</reference>
<evidence type="ECO:0000313" key="3">
    <source>
        <dbReference type="EMBL" id="CAL1546743.1"/>
    </source>
</evidence>
<keyword evidence="4" id="KW-1185">Reference proteome</keyword>
<accession>A0AAV2IKY2</accession>
<dbReference type="EMBL" id="CAXITT010000851">
    <property type="protein sequence ID" value="CAL1546743.1"/>
    <property type="molecule type" value="Genomic_DNA"/>
</dbReference>
<gene>
    <name evidence="3" type="ORF">GSLYS_00020120001</name>
</gene>
<name>A0AAV2IKY2_LYMST</name>
<organism evidence="3 4">
    <name type="scientific">Lymnaea stagnalis</name>
    <name type="common">Great pond snail</name>
    <name type="synonym">Helix stagnalis</name>
    <dbReference type="NCBI Taxonomy" id="6523"/>
    <lineage>
        <taxon>Eukaryota</taxon>
        <taxon>Metazoa</taxon>
        <taxon>Spiralia</taxon>
        <taxon>Lophotrochozoa</taxon>
        <taxon>Mollusca</taxon>
        <taxon>Gastropoda</taxon>
        <taxon>Heterobranchia</taxon>
        <taxon>Euthyneura</taxon>
        <taxon>Panpulmonata</taxon>
        <taxon>Hygrophila</taxon>
        <taxon>Lymnaeoidea</taxon>
        <taxon>Lymnaeidae</taxon>
        <taxon>Lymnaea</taxon>
    </lineage>
</organism>